<dbReference type="Gene3D" id="1.20.5.1930">
    <property type="match status" value="1"/>
</dbReference>
<dbReference type="PANTHER" id="PTHR24421:SF10">
    <property type="entry name" value="NITRATE_NITRITE SENSOR PROTEIN NARQ"/>
    <property type="match status" value="1"/>
</dbReference>
<proteinExistence type="predicted"/>
<evidence type="ECO:0000256" key="9">
    <source>
        <dbReference type="SAM" id="Phobius"/>
    </source>
</evidence>
<dbReference type="EMBL" id="JBHSRJ010000009">
    <property type="protein sequence ID" value="MFC6045997.1"/>
    <property type="molecule type" value="Genomic_DNA"/>
</dbReference>
<dbReference type="InterPro" id="IPR050482">
    <property type="entry name" value="Sensor_HK_TwoCompSys"/>
</dbReference>
<name>A0ABW1LS75_9ACTN</name>
<comment type="caution">
    <text evidence="11">The sequence shown here is derived from an EMBL/GenBank/DDBJ whole genome shotgun (WGS) entry which is preliminary data.</text>
</comment>
<gene>
    <name evidence="11" type="ORF">ACFPYL_23135</name>
</gene>
<evidence type="ECO:0000256" key="4">
    <source>
        <dbReference type="ARBA" id="ARBA00022679"/>
    </source>
</evidence>
<dbReference type="RefSeq" id="WP_379160209.1">
    <property type="nucleotide sequence ID" value="NZ_JBHSRJ010000009.1"/>
</dbReference>
<feature type="transmembrane region" description="Helical" evidence="9">
    <location>
        <begin position="238"/>
        <end position="258"/>
    </location>
</feature>
<keyword evidence="6 11" id="KW-0418">Kinase</keyword>
<feature type="transmembrane region" description="Helical" evidence="9">
    <location>
        <begin position="192"/>
        <end position="217"/>
    </location>
</feature>
<evidence type="ECO:0000256" key="6">
    <source>
        <dbReference type="ARBA" id="ARBA00022777"/>
    </source>
</evidence>
<evidence type="ECO:0000256" key="5">
    <source>
        <dbReference type="ARBA" id="ARBA00022741"/>
    </source>
</evidence>
<feature type="transmembrane region" description="Helical" evidence="9">
    <location>
        <begin position="81"/>
        <end position="98"/>
    </location>
</feature>
<dbReference type="PANTHER" id="PTHR24421">
    <property type="entry name" value="NITRATE/NITRITE SENSOR PROTEIN NARX-RELATED"/>
    <property type="match status" value="1"/>
</dbReference>
<feature type="transmembrane region" description="Helical" evidence="9">
    <location>
        <begin position="264"/>
        <end position="286"/>
    </location>
</feature>
<evidence type="ECO:0000313" key="12">
    <source>
        <dbReference type="Proteomes" id="UP001596135"/>
    </source>
</evidence>
<keyword evidence="8" id="KW-0902">Two-component regulatory system</keyword>
<dbReference type="InterPro" id="IPR003594">
    <property type="entry name" value="HATPase_dom"/>
</dbReference>
<evidence type="ECO:0000313" key="11">
    <source>
        <dbReference type="EMBL" id="MFC6045997.1"/>
    </source>
</evidence>
<dbReference type="EC" id="2.7.13.3" evidence="2"/>
<dbReference type="Pfam" id="PF07730">
    <property type="entry name" value="HisKA_3"/>
    <property type="match status" value="1"/>
</dbReference>
<sequence length="689" mass="73037">MNLSDPHAQRPAPWPVAVVLPALALACALGIAVLAARSHGRPELYSFGADVEVGTGIGTGLVGLVLGVLSTVVLRHPGHRMIGWTLGAVGLFWSLDGLSEAYVRLGLVTDHALPGMTFAVWFLARFTSLLPATIVVLPLLFPEGRFVRGAWGVASWVCMTVLCVGALAFVVAPWDQATASLPPGVDPDWTTIWALEPIAGTLTGALQAATVIGLVVPVGVVVHRHRRSEGTARDQMRWLLWGALVTAAIVVVSLVLDLGALTGVVFFVCIVLVPVAMTVAVVNPSLVSIEDLLARTVLLSTLAVVLVAVDFAVVAALTALLDDEMEQAQVVLVVLLTTVLLYGPLRSRVSRWVRRLVLGTRATPYDAVAGLASTLETAEEGSEQLVAVARAVASAFGVAFVSVEVDRSGGERLVATYGERPAETRTLPIAYRDAEVGRLVLPARGLRSRLSRRDEELLGDLVRQAATAARTGRLAAELQDSRERLVTAREEERRRIRRDLHDGLGPALGGVVFELESARLLVDPDPAAAKARIGDVTQHVQDVVADVRRLVHDLRPPALDDRGLVGALRQQGEHLDPPATVEAGDLGPLPAAVEVAAFRIAGEAMTNVARHAAARRCDVRLDVVDRQLLVEVADDGLGIPADVQAGVGLVGLRERAAELGGRSEVICPPGGGTLVRAWLPLRSEPRSAP</sequence>
<keyword evidence="9" id="KW-1133">Transmembrane helix</keyword>
<keyword evidence="3" id="KW-0597">Phosphoprotein</keyword>
<organism evidence="11 12">
    <name type="scientific">Nocardioides hankookensis</name>
    <dbReference type="NCBI Taxonomy" id="443157"/>
    <lineage>
        <taxon>Bacteria</taxon>
        <taxon>Bacillati</taxon>
        <taxon>Actinomycetota</taxon>
        <taxon>Actinomycetes</taxon>
        <taxon>Propionibacteriales</taxon>
        <taxon>Nocardioidaceae</taxon>
        <taxon>Nocardioides</taxon>
    </lineage>
</organism>
<accession>A0ABW1LS75</accession>
<keyword evidence="4" id="KW-0808">Transferase</keyword>
<dbReference type="SMART" id="SM00387">
    <property type="entry name" value="HATPase_c"/>
    <property type="match status" value="1"/>
</dbReference>
<dbReference type="InterPro" id="IPR036890">
    <property type="entry name" value="HATPase_C_sf"/>
</dbReference>
<dbReference type="Proteomes" id="UP001596135">
    <property type="component" value="Unassembled WGS sequence"/>
</dbReference>
<evidence type="ECO:0000256" key="1">
    <source>
        <dbReference type="ARBA" id="ARBA00000085"/>
    </source>
</evidence>
<keyword evidence="7" id="KW-0067">ATP-binding</keyword>
<feature type="transmembrane region" description="Helical" evidence="9">
    <location>
        <begin position="56"/>
        <end position="74"/>
    </location>
</feature>
<dbReference type="Gene3D" id="3.30.565.10">
    <property type="entry name" value="Histidine kinase-like ATPase, C-terminal domain"/>
    <property type="match status" value="1"/>
</dbReference>
<dbReference type="GO" id="GO:0016301">
    <property type="term" value="F:kinase activity"/>
    <property type="evidence" value="ECO:0007669"/>
    <property type="project" value="UniProtKB-KW"/>
</dbReference>
<feature type="transmembrane region" description="Helical" evidence="9">
    <location>
        <begin position="12"/>
        <end position="36"/>
    </location>
</feature>
<evidence type="ECO:0000256" key="7">
    <source>
        <dbReference type="ARBA" id="ARBA00022840"/>
    </source>
</evidence>
<keyword evidence="9" id="KW-0812">Transmembrane</keyword>
<feature type="domain" description="Histidine kinase/HSP90-like ATPase" evidence="10">
    <location>
        <begin position="592"/>
        <end position="683"/>
    </location>
</feature>
<evidence type="ECO:0000259" key="10">
    <source>
        <dbReference type="SMART" id="SM00387"/>
    </source>
</evidence>
<feature type="transmembrane region" description="Helical" evidence="9">
    <location>
        <begin position="118"/>
        <end position="141"/>
    </location>
</feature>
<protein>
    <recommendedName>
        <fullName evidence="2">histidine kinase</fullName>
        <ecNumber evidence="2">2.7.13.3</ecNumber>
    </recommendedName>
</protein>
<keyword evidence="9" id="KW-0472">Membrane</keyword>
<feature type="transmembrane region" description="Helical" evidence="9">
    <location>
        <begin position="327"/>
        <end position="345"/>
    </location>
</feature>
<dbReference type="SUPFAM" id="SSF55874">
    <property type="entry name" value="ATPase domain of HSP90 chaperone/DNA topoisomerase II/histidine kinase"/>
    <property type="match status" value="1"/>
</dbReference>
<keyword evidence="12" id="KW-1185">Reference proteome</keyword>
<keyword evidence="5" id="KW-0547">Nucleotide-binding</keyword>
<evidence type="ECO:0000256" key="8">
    <source>
        <dbReference type="ARBA" id="ARBA00023012"/>
    </source>
</evidence>
<dbReference type="Pfam" id="PF02518">
    <property type="entry name" value="HATPase_c"/>
    <property type="match status" value="1"/>
</dbReference>
<feature type="transmembrane region" description="Helical" evidence="9">
    <location>
        <begin position="298"/>
        <end position="321"/>
    </location>
</feature>
<feature type="transmembrane region" description="Helical" evidence="9">
    <location>
        <begin position="153"/>
        <end position="172"/>
    </location>
</feature>
<evidence type="ECO:0000256" key="3">
    <source>
        <dbReference type="ARBA" id="ARBA00022553"/>
    </source>
</evidence>
<evidence type="ECO:0000256" key="2">
    <source>
        <dbReference type="ARBA" id="ARBA00012438"/>
    </source>
</evidence>
<reference evidence="12" key="1">
    <citation type="journal article" date="2019" name="Int. J. Syst. Evol. Microbiol.">
        <title>The Global Catalogue of Microorganisms (GCM) 10K type strain sequencing project: providing services to taxonomists for standard genome sequencing and annotation.</title>
        <authorList>
            <consortium name="The Broad Institute Genomics Platform"/>
            <consortium name="The Broad Institute Genome Sequencing Center for Infectious Disease"/>
            <person name="Wu L."/>
            <person name="Ma J."/>
        </authorList>
    </citation>
    <scope>NUCLEOTIDE SEQUENCE [LARGE SCALE GENOMIC DNA]</scope>
    <source>
        <strain evidence="12">CCUG 54522</strain>
    </source>
</reference>
<dbReference type="CDD" id="cd16917">
    <property type="entry name" value="HATPase_UhpB-NarQ-NarX-like"/>
    <property type="match status" value="1"/>
</dbReference>
<dbReference type="InterPro" id="IPR011712">
    <property type="entry name" value="Sig_transdc_His_kin_sub3_dim/P"/>
</dbReference>
<comment type="catalytic activity">
    <reaction evidence="1">
        <text>ATP + protein L-histidine = ADP + protein N-phospho-L-histidine.</text>
        <dbReference type="EC" id="2.7.13.3"/>
    </reaction>
</comment>